<evidence type="ECO:0000313" key="2">
    <source>
        <dbReference type="EMBL" id="GAA5151301.1"/>
    </source>
</evidence>
<sequence>MTQDQAPGTSEGTPRTFTDKLKWLLSHKLSPDEDPAILLDPEALARRNAQRGKPRQRELAAAIDVTAAYISKMITGKQPYDSVSTGILERLNQHFFGETDINVFSSSHPWQNENILKRMLKHSHGLDDEELANLFSRPQDVLCLRAGRLVNQLDEESLRAVLPELERFAAARGNLDELRDEGYDVEVFDGGTPDRRNPGPGAVPPVPEFRPPARGEEE</sequence>
<protein>
    <recommendedName>
        <fullName evidence="4">XRE family transcriptional regulator</fullName>
    </recommendedName>
</protein>
<comment type="caution">
    <text evidence="2">The sequence shown here is derived from an EMBL/GenBank/DDBJ whole genome shotgun (WGS) entry which is preliminary data.</text>
</comment>
<gene>
    <name evidence="2" type="ORF">GCM10023214_01830</name>
</gene>
<evidence type="ECO:0000256" key="1">
    <source>
        <dbReference type="SAM" id="MobiDB-lite"/>
    </source>
</evidence>
<dbReference type="Proteomes" id="UP001500192">
    <property type="component" value="Unassembled WGS sequence"/>
</dbReference>
<accession>A0ABP9PSN6</accession>
<feature type="compositionally biased region" description="Pro residues" evidence="1">
    <location>
        <begin position="201"/>
        <end position="210"/>
    </location>
</feature>
<evidence type="ECO:0000313" key="3">
    <source>
        <dbReference type="Proteomes" id="UP001500192"/>
    </source>
</evidence>
<dbReference type="EMBL" id="BAABIB010000005">
    <property type="protein sequence ID" value="GAA5151301.1"/>
    <property type="molecule type" value="Genomic_DNA"/>
</dbReference>
<feature type="region of interest" description="Disordered" evidence="1">
    <location>
        <begin position="187"/>
        <end position="218"/>
    </location>
</feature>
<evidence type="ECO:0008006" key="4">
    <source>
        <dbReference type="Google" id="ProtNLM"/>
    </source>
</evidence>
<reference evidence="3" key="1">
    <citation type="journal article" date="2019" name="Int. J. Syst. Evol. Microbiol.">
        <title>The Global Catalogue of Microorganisms (GCM) 10K type strain sequencing project: providing services to taxonomists for standard genome sequencing and annotation.</title>
        <authorList>
            <consortium name="The Broad Institute Genomics Platform"/>
            <consortium name="The Broad Institute Genome Sequencing Center for Infectious Disease"/>
            <person name="Wu L."/>
            <person name="Ma J."/>
        </authorList>
    </citation>
    <scope>NUCLEOTIDE SEQUENCE [LARGE SCALE GENOMIC DNA]</scope>
    <source>
        <strain evidence="3">JCM 18054</strain>
    </source>
</reference>
<dbReference type="RefSeq" id="WP_346051431.1">
    <property type="nucleotide sequence ID" value="NZ_BAABIB010000005.1"/>
</dbReference>
<name>A0ABP9PSN6_9PSEU</name>
<keyword evidence="3" id="KW-1185">Reference proteome</keyword>
<organism evidence="2 3">
    <name type="scientific">Amycolatopsis dongchuanensis</name>
    <dbReference type="NCBI Taxonomy" id="1070866"/>
    <lineage>
        <taxon>Bacteria</taxon>
        <taxon>Bacillati</taxon>
        <taxon>Actinomycetota</taxon>
        <taxon>Actinomycetes</taxon>
        <taxon>Pseudonocardiales</taxon>
        <taxon>Pseudonocardiaceae</taxon>
        <taxon>Amycolatopsis</taxon>
    </lineage>
</organism>
<proteinExistence type="predicted"/>